<evidence type="ECO:0000313" key="3">
    <source>
        <dbReference type="Proteomes" id="UP001305521"/>
    </source>
</evidence>
<evidence type="ECO:0000313" key="2">
    <source>
        <dbReference type="EMBL" id="WPB85869.1"/>
    </source>
</evidence>
<reference evidence="2 3" key="1">
    <citation type="submission" date="2023-11" db="EMBL/GenBank/DDBJ databases">
        <title>Arctic aerobic anoxygenic photoheterotroph Sediminicoccus rosea KRV36 adapts its photosynthesis to long days of polar summer.</title>
        <authorList>
            <person name="Tomasch J."/>
            <person name="Kopejtka K."/>
            <person name="Bily T."/>
            <person name="Gardiner A.T."/>
            <person name="Gardian Z."/>
            <person name="Shivaramu S."/>
            <person name="Koblizek M."/>
            <person name="Engelhardt F."/>
            <person name="Kaftan D."/>
        </authorList>
    </citation>
    <scope>NUCLEOTIDE SEQUENCE [LARGE SCALE GENOMIC DNA]</scope>
    <source>
        <strain evidence="2 3">R-30</strain>
    </source>
</reference>
<dbReference type="GO" id="GO:0016787">
    <property type="term" value="F:hydrolase activity"/>
    <property type="evidence" value="ECO:0007669"/>
    <property type="project" value="UniProtKB-KW"/>
</dbReference>
<dbReference type="InterPro" id="IPR050228">
    <property type="entry name" value="Carboxylesterase_BioH"/>
</dbReference>
<evidence type="ECO:0000259" key="1">
    <source>
        <dbReference type="Pfam" id="PF00561"/>
    </source>
</evidence>
<accession>A0ABZ0PJP4</accession>
<dbReference type="PANTHER" id="PTHR43194">
    <property type="entry name" value="HYDROLASE ALPHA/BETA FOLD FAMILY"/>
    <property type="match status" value="1"/>
</dbReference>
<dbReference type="PANTHER" id="PTHR43194:SF2">
    <property type="entry name" value="PEROXISOMAL MEMBRANE PROTEIN LPX1"/>
    <property type="match status" value="1"/>
</dbReference>
<dbReference type="InterPro" id="IPR000073">
    <property type="entry name" value="AB_hydrolase_1"/>
</dbReference>
<dbReference type="InterPro" id="IPR029058">
    <property type="entry name" value="AB_hydrolase_fold"/>
</dbReference>
<keyword evidence="3" id="KW-1185">Reference proteome</keyword>
<keyword evidence="2" id="KW-0378">Hydrolase</keyword>
<dbReference type="Proteomes" id="UP001305521">
    <property type="component" value="Chromosome"/>
</dbReference>
<protein>
    <submittedName>
        <fullName evidence="2">Alpha/beta hydrolase</fullName>
    </submittedName>
</protein>
<organism evidence="2 3">
    <name type="scientific">Sediminicoccus rosea</name>
    <dbReference type="NCBI Taxonomy" id="1225128"/>
    <lineage>
        <taxon>Bacteria</taxon>
        <taxon>Pseudomonadati</taxon>
        <taxon>Pseudomonadota</taxon>
        <taxon>Alphaproteobacteria</taxon>
        <taxon>Acetobacterales</taxon>
        <taxon>Roseomonadaceae</taxon>
        <taxon>Sediminicoccus</taxon>
    </lineage>
</organism>
<gene>
    <name evidence="2" type="ORF">R9Z33_03110</name>
</gene>
<dbReference type="Gene3D" id="3.40.50.1820">
    <property type="entry name" value="alpha/beta hydrolase"/>
    <property type="match status" value="1"/>
</dbReference>
<feature type="domain" description="AB hydrolase-1" evidence="1">
    <location>
        <begin position="22"/>
        <end position="255"/>
    </location>
</feature>
<dbReference type="RefSeq" id="WP_318649847.1">
    <property type="nucleotide sequence ID" value="NZ_CP137852.1"/>
</dbReference>
<proteinExistence type="predicted"/>
<dbReference type="EMBL" id="CP137852">
    <property type="protein sequence ID" value="WPB85869.1"/>
    <property type="molecule type" value="Genomic_DNA"/>
</dbReference>
<sequence>MPSLEIDGYPISYAEAGDPAAPPLLLVHGTLGDQRSFAPQMEALGAAYHVMSLSMRHAWPGRWEEGGDFTIDRHVADVAGFIGKLGRGPVRLLGHSRGGHISFRVAERHPQLVRALVLAEPGGELDESLGGKPASGKQAGGFAAAAALVAVGDEEGGLRMVAEQTGGPGAWERRPEVRKYLGRDNARTLLGQLHERRAPYSRAAAQSIAAPTLLLGGADSQPQFGVILDALEQAMPKTRRVTIARATHGLNHDNPEDFNAAVLAFLAAN</sequence>
<name>A0ABZ0PJP4_9PROT</name>
<dbReference type="Pfam" id="PF00561">
    <property type="entry name" value="Abhydrolase_1"/>
    <property type="match status" value="1"/>
</dbReference>
<dbReference type="SUPFAM" id="SSF53474">
    <property type="entry name" value="alpha/beta-Hydrolases"/>
    <property type="match status" value="1"/>
</dbReference>